<name>A0A9K3DY65_HELAN</name>
<feature type="compositionally biased region" description="Basic and acidic residues" evidence="1">
    <location>
        <begin position="31"/>
        <end position="56"/>
    </location>
</feature>
<dbReference type="Gramene" id="mRNA:HanXRQr2_Chr15g0677391">
    <property type="protein sequence ID" value="CDS:HanXRQr2_Chr15g0677391.1"/>
    <property type="gene ID" value="HanXRQr2_Chr15g0677391"/>
</dbReference>
<proteinExistence type="predicted"/>
<accession>A0A9K3DY65</accession>
<protein>
    <submittedName>
        <fullName evidence="2">Uncharacterized protein</fullName>
    </submittedName>
</protein>
<feature type="compositionally biased region" description="Polar residues" evidence="1">
    <location>
        <begin position="69"/>
        <end position="78"/>
    </location>
</feature>
<evidence type="ECO:0000313" key="3">
    <source>
        <dbReference type="Proteomes" id="UP000215914"/>
    </source>
</evidence>
<feature type="compositionally biased region" description="Basic residues" evidence="1">
    <location>
        <begin position="1"/>
        <end position="30"/>
    </location>
</feature>
<keyword evidence="3" id="KW-1185">Reference proteome</keyword>
<reference evidence="2" key="2">
    <citation type="submission" date="2020-06" db="EMBL/GenBank/DDBJ databases">
        <title>Helianthus annuus Genome sequencing and assembly Release 2.</title>
        <authorList>
            <person name="Gouzy J."/>
            <person name="Langlade N."/>
            <person name="Munos S."/>
        </authorList>
    </citation>
    <scope>NUCLEOTIDE SEQUENCE</scope>
    <source>
        <tissue evidence="2">Leaves</tissue>
    </source>
</reference>
<evidence type="ECO:0000256" key="1">
    <source>
        <dbReference type="SAM" id="MobiDB-lite"/>
    </source>
</evidence>
<reference evidence="2" key="1">
    <citation type="journal article" date="2017" name="Nature">
        <title>The sunflower genome provides insights into oil metabolism, flowering and Asterid evolution.</title>
        <authorList>
            <person name="Badouin H."/>
            <person name="Gouzy J."/>
            <person name="Grassa C.J."/>
            <person name="Murat F."/>
            <person name="Staton S.E."/>
            <person name="Cottret L."/>
            <person name="Lelandais-Briere C."/>
            <person name="Owens G.L."/>
            <person name="Carrere S."/>
            <person name="Mayjonade B."/>
            <person name="Legrand L."/>
            <person name="Gill N."/>
            <person name="Kane N.C."/>
            <person name="Bowers J.E."/>
            <person name="Hubner S."/>
            <person name="Bellec A."/>
            <person name="Berard A."/>
            <person name="Berges H."/>
            <person name="Blanchet N."/>
            <person name="Boniface M.C."/>
            <person name="Brunel D."/>
            <person name="Catrice O."/>
            <person name="Chaidir N."/>
            <person name="Claudel C."/>
            <person name="Donnadieu C."/>
            <person name="Faraut T."/>
            <person name="Fievet G."/>
            <person name="Helmstetter N."/>
            <person name="King M."/>
            <person name="Knapp S.J."/>
            <person name="Lai Z."/>
            <person name="Le Paslier M.C."/>
            <person name="Lippi Y."/>
            <person name="Lorenzon L."/>
            <person name="Mandel J.R."/>
            <person name="Marage G."/>
            <person name="Marchand G."/>
            <person name="Marquand E."/>
            <person name="Bret-Mestries E."/>
            <person name="Morien E."/>
            <person name="Nambeesan S."/>
            <person name="Nguyen T."/>
            <person name="Pegot-Espagnet P."/>
            <person name="Pouilly N."/>
            <person name="Raftis F."/>
            <person name="Sallet E."/>
            <person name="Schiex T."/>
            <person name="Thomas J."/>
            <person name="Vandecasteele C."/>
            <person name="Vares D."/>
            <person name="Vear F."/>
            <person name="Vautrin S."/>
            <person name="Crespi M."/>
            <person name="Mangin B."/>
            <person name="Burke J.M."/>
            <person name="Salse J."/>
            <person name="Munos S."/>
            <person name="Vincourt P."/>
            <person name="Rieseberg L.H."/>
            <person name="Langlade N.B."/>
        </authorList>
    </citation>
    <scope>NUCLEOTIDE SEQUENCE</scope>
    <source>
        <tissue evidence="2">Leaves</tissue>
    </source>
</reference>
<evidence type="ECO:0000313" key="2">
    <source>
        <dbReference type="EMBL" id="KAF5763188.1"/>
    </source>
</evidence>
<dbReference type="AlphaFoldDB" id="A0A9K3DY65"/>
<dbReference type="Proteomes" id="UP000215914">
    <property type="component" value="Unassembled WGS sequence"/>
</dbReference>
<organism evidence="2 3">
    <name type="scientific">Helianthus annuus</name>
    <name type="common">Common sunflower</name>
    <dbReference type="NCBI Taxonomy" id="4232"/>
    <lineage>
        <taxon>Eukaryota</taxon>
        <taxon>Viridiplantae</taxon>
        <taxon>Streptophyta</taxon>
        <taxon>Embryophyta</taxon>
        <taxon>Tracheophyta</taxon>
        <taxon>Spermatophyta</taxon>
        <taxon>Magnoliopsida</taxon>
        <taxon>eudicotyledons</taxon>
        <taxon>Gunneridae</taxon>
        <taxon>Pentapetalae</taxon>
        <taxon>asterids</taxon>
        <taxon>campanulids</taxon>
        <taxon>Asterales</taxon>
        <taxon>Asteraceae</taxon>
        <taxon>Asteroideae</taxon>
        <taxon>Heliantheae alliance</taxon>
        <taxon>Heliantheae</taxon>
        <taxon>Helianthus</taxon>
    </lineage>
</organism>
<sequence length="78" mass="9580">MPQKTRLRHNNRRKNQRLKRRKTDRQRKKPEKIQLRRRLLDGQNRHPPEHDTRIPDSRNASKILDLEPINQNMVTNQN</sequence>
<gene>
    <name evidence="2" type="ORF">HanXRQr2_Chr15g0677391</name>
</gene>
<comment type="caution">
    <text evidence="2">The sequence shown here is derived from an EMBL/GenBank/DDBJ whole genome shotgun (WGS) entry which is preliminary data.</text>
</comment>
<feature type="region of interest" description="Disordered" evidence="1">
    <location>
        <begin position="1"/>
        <end position="78"/>
    </location>
</feature>
<dbReference type="EMBL" id="MNCJ02000330">
    <property type="protein sequence ID" value="KAF5763188.1"/>
    <property type="molecule type" value="Genomic_DNA"/>
</dbReference>